<dbReference type="Gene3D" id="1.10.1510.10">
    <property type="entry name" value="Uncharacterised protein YqeY/AIM41 PF09424, N-terminal domain"/>
    <property type="match status" value="1"/>
</dbReference>
<evidence type="ECO:0008006" key="2">
    <source>
        <dbReference type="Google" id="ProtNLM"/>
    </source>
</evidence>
<accession>E6PR16</accession>
<dbReference type="InterPro" id="IPR003789">
    <property type="entry name" value="Asn/Gln_tRNA_amidoTrase-B-like"/>
</dbReference>
<name>E6PR16_9ZZZZ</name>
<evidence type="ECO:0000313" key="1">
    <source>
        <dbReference type="EMBL" id="CBH97371.1"/>
    </source>
</evidence>
<comment type="caution">
    <text evidence="1">The sequence shown here is derived from an EMBL/GenBank/DDBJ whole genome shotgun (WGS) entry which is preliminary data.</text>
</comment>
<sequence length="139" mass="15037">MKAAMRAKEADRLGTIRMLLAAVKQKEVDERVELDDAAVVAILDKMIKQRRDSISQFEAGGREDLAAKERLEITVLQPYLPARLSGDALDQEIRAVMTEVGASAPQDLGKVMGPLKARLAGRADMAVASARVKALLNPA</sequence>
<dbReference type="InterPro" id="IPR023168">
    <property type="entry name" value="GatB_Yqey_C_2"/>
</dbReference>
<dbReference type="SUPFAM" id="SSF89095">
    <property type="entry name" value="GatB/YqeY motif"/>
    <property type="match status" value="1"/>
</dbReference>
<dbReference type="PANTHER" id="PTHR28055">
    <property type="entry name" value="ALTERED INHERITANCE OF MITOCHONDRIA PROTEIN 41, MITOCHONDRIAL"/>
    <property type="match status" value="1"/>
</dbReference>
<proteinExistence type="predicted"/>
<dbReference type="PANTHER" id="PTHR28055:SF1">
    <property type="entry name" value="ALTERED INHERITANCE OF MITOCHONDRIA PROTEIN 41, MITOCHONDRIAL"/>
    <property type="match status" value="1"/>
</dbReference>
<dbReference type="Pfam" id="PF09424">
    <property type="entry name" value="YqeY"/>
    <property type="match status" value="1"/>
</dbReference>
<protein>
    <recommendedName>
        <fullName evidence="2">Yqey-like protein</fullName>
    </recommendedName>
</protein>
<reference evidence="1" key="1">
    <citation type="submission" date="2009-10" db="EMBL/GenBank/DDBJ databases">
        <title>Diversity of trophic interactions inside an arsenic-rich microbial ecosystem.</title>
        <authorList>
            <person name="Bertin P.N."/>
            <person name="Heinrich-Salmeron A."/>
            <person name="Pelletier E."/>
            <person name="Goulhen-Chollet F."/>
            <person name="Arsene-Ploetze F."/>
            <person name="Gallien S."/>
            <person name="Calteau A."/>
            <person name="Vallenet D."/>
            <person name="Casiot C."/>
            <person name="Chane-Woon-Ming B."/>
            <person name="Giloteaux L."/>
            <person name="Barakat M."/>
            <person name="Bonnefoy V."/>
            <person name="Bruneel O."/>
            <person name="Chandler M."/>
            <person name="Cleiss J."/>
            <person name="Duran R."/>
            <person name="Elbaz-Poulichet F."/>
            <person name="Fonknechten N."/>
            <person name="Lauga B."/>
            <person name="Mornico D."/>
            <person name="Ortet P."/>
            <person name="Schaeffer C."/>
            <person name="Siguier P."/>
            <person name="Alexander Thil Smith A."/>
            <person name="Van Dorsselaer A."/>
            <person name="Weissenbach J."/>
            <person name="Medigue C."/>
            <person name="Le Paslier D."/>
        </authorList>
    </citation>
    <scope>NUCLEOTIDE SEQUENCE</scope>
</reference>
<dbReference type="InterPro" id="IPR019004">
    <property type="entry name" value="YqeY/Aim41"/>
</dbReference>
<dbReference type="AlphaFoldDB" id="E6PR16"/>
<dbReference type="InterPro" id="IPR042184">
    <property type="entry name" value="YqeY/Aim41_N"/>
</dbReference>
<dbReference type="Gene3D" id="1.10.10.410">
    <property type="match status" value="1"/>
</dbReference>
<dbReference type="EMBL" id="CABM01000042">
    <property type="protein sequence ID" value="CBH97371.1"/>
    <property type="molecule type" value="Genomic_DNA"/>
</dbReference>
<organism evidence="1">
    <name type="scientific">mine drainage metagenome</name>
    <dbReference type="NCBI Taxonomy" id="410659"/>
    <lineage>
        <taxon>unclassified sequences</taxon>
        <taxon>metagenomes</taxon>
        <taxon>ecological metagenomes</taxon>
    </lineage>
</organism>
<dbReference type="GO" id="GO:0016884">
    <property type="term" value="F:carbon-nitrogen ligase activity, with glutamine as amido-N-donor"/>
    <property type="evidence" value="ECO:0007669"/>
    <property type="project" value="InterPro"/>
</dbReference>
<gene>
    <name evidence="1" type="ORF">CARN2_2843</name>
</gene>